<comment type="function">
    <text evidence="10">Participates in the translocation of lipoproteins from the inner membrane to the outer membrane. Only forms a complex with a lipoprotein if the residue after the N-terminal Cys is not an aspartate (The Asp acts as a targeting signal to indicate that the lipoprotein should stay in the inner membrane).</text>
</comment>
<dbReference type="EMBL" id="JBAKFF010000001">
    <property type="protein sequence ID" value="MEX0430187.1"/>
    <property type="molecule type" value="Genomic_DNA"/>
</dbReference>
<dbReference type="CDD" id="cd16325">
    <property type="entry name" value="LolA"/>
    <property type="match status" value="1"/>
</dbReference>
<keyword evidence="5 10" id="KW-0813">Transport</keyword>
<dbReference type="Proteomes" id="UP001556637">
    <property type="component" value="Unassembled WGS sequence"/>
</dbReference>
<evidence type="ECO:0000256" key="4">
    <source>
        <dbReference type="ARBA" id="ARBA00014035"/>
    </source>
</evidence>
<keyword evidence="6" id="KW-0732">Signal</keyword>
<dbReference type="Pfam" id="PF03548">
    <property type="entry name" value="LolA"/>
    <property type="match status" value="1"/>
</dbReference>
<evidence type="ECO:0000256" key="6">
    <source>
        <dbReference type="ARBA" id="ARBA00022729"/>
    </source>
</evidence>
<evidence type="ECO:0000256" key="1">
    <source>
        <dbReference type="ARBA" id="ARBA00004418"/>
    </source>
</evidence>
<evidence type="ECO:0000256" key="5">
    <source>
        <dbReference type="ARBA" id="ARBA00022448"/>
    </source>
</evidence>
<evidence type="ECO:0000256" key="10">
    <source>
        <dbReference type="HAMAP-Rule" id="MF_00240"/>
    </source>
</evidence>
<dbReference type="RefSeq" id="WP_367982982.1">
    <property type="nucleotide sequence ID" value="NZ_JBAKFF010000001.1"/>
</dbReference>
<sequence>MTRAAGQEDGTQATKDGPIAGLTHYFEAVETLAGEFRQTTRDDNGEVIEEASGRFLMARPQRFIWDYRTPWEQLIVSDGEQLWVHDVALEQVVVRPLEEALGVGAAQLLSGDLSRLEENFSLTAGGEDVVILRPTDPAWDFQRVRLELADGVPASITVEDGLGQRVEVRLRDLTLNPEVSPDRFEFEPPAGVDVMQGS</sequence>
<organism evidence="11 12">
    <name type="scientific">Spiribacter insolitus</name>
    <dbReference type="NCBI Taxonomy" id="3122417"/>
    <lineage>
        <taxon>Bacteria</taxon>
        <taxon>Pseudomonadati</taxon>
        <taxon>Pseudomonadota</taxon>
        <taxon>Gammaproteobacteria</taxon>
        <taxon>Chromatiales</taxon>
        <taxon>Ectothiorhodospiraceae</taxon>
        <taxon>Spiribacter</taxon>
    </lineage>
</organism>
<dbReference type="InterPro" id="IPR029046">
    <property type="entry name" value="LolA/LolB/LppX"/>
</dbReference>
<reference evidence="11 12" key="1">
    <citation type="submission" date="2024-02" db="EMBL/GenBank/DDBJ databases">
        <title>New especies of Spiribacter isolated from saline water.</title>
        <authorList>
            <person name="Leon M.J."/>
            <person name="De La Haba R."/>
            <person name="Sanchez-Porro C."/>
            <person name="Ventosa A."/>
        </authorList>
    </citation>
    <scope>NUCLEOTIDE SEQUENCE [LARGE SCALE GENOMIC DNA]</scope>
    <source>
        <strain evidence="12">ag22IC4-189</strain>
    </source>
</reference>
<evidence type="ECO:0000256" key="2">
    <source>
        <dbReference type="ARBA" id="ARBA00007615"/>
    </source>
</evidence>
<dbReference type="PANTHER" id="PTHR35869">
    <property type="entry name" value="OUTER-MEMBRANE LIPOPROTEIN CARRIER PROTEIN"/>
    <property type="match status" value="1"/>
</dbReference>
<dbReference type="NCBIfam" id="TIGR00547">
    <property type="entry name" value="lolA"/>
    <property type="match status" value="1"/>
</dbReference>
<evidence type="ECO:0000256" key="8">
    <source>
        <dbReference type="ARBA" id="ARBA00022927"/>
    </source>
</evidence>
<dbReference type="InterPro" id="IPR018323">
    <property type="entry name" value="OM_lipoprot_carrier_LolA_Pbac"/>
</dbReference>
<accession>A0ABV3T692</accession>
<dbReference type="HAMAP" id="MF_00240">
    <property type="entry name" value="LolA"/>
    <property type="match status" value="1"/>
</dbReference>
<name>A0ABV3T692_9GAMM</name>
<dbReference type="Gene3D" id="2.50.20.10">
    <property type="entry name" value="Lipoprotein localisation LolA/LolB/LppX"/>
    <property type="match status" value="1"/>
</dbReference>
<comment type="caution">
    <text evidence="11">The sequence shown here is derived from an EMBL/GenBank/DDBJ whole genome shotgun (WGS) entry which is preliminary data.</text>
</comment>
<keyword evidence="12" id="KW-1185">Reference proteome</keyword>
<keyword evidence="11" id="KW-0449">Lipoprotein</keyword>
<evidence type="ECO:0000313" key="11">
    <source>
        <dbReference type="EMBL" id="MEX0430187.1"/>
    </source>
</evidence>
<proteinExistence type="inferred from homology"/>
<dbReference type="SUPFAM" id="SSF89392">
    <property type="entry name" value="Prokaryotic lipoproteins and lipoprotein localization factors"/>
    <property type="match status" value="1"/>
</dbReference>
<dbReference type="InterPro" id="IPR004564">
    <property type="entry name" value="OM_lipoprot_carrier_LolA-like"/>
</dbReference>
<evidence type="ECO:0000256" key="3">
    <source>
        <dbReference type="ARBA" id="ARBA00011245"/>
    </source>
</evidence>
<comment type="subcellular location">
    <subcellularLocation>
        <location evidence="1 10">Periplasm</location>
    </subcellularLocation>
</comment>
<evidence type="ECO:0000256" key="7">
    <source>
        <dbReference type="ARBA" id="ARBA00022764"/>
    </source>
</evidence>
<keyword evidence="7 10" id="KW-0574">Periplasm</keyword>
<evidence type="ECO:0000313" key="12">
    <source>
        <dbReference type="Proteomes" id="UP001556637"/>
    </source>
</evidence>
<protein>
    <recommendedName>
        <fullName evidence="4 10">Outer-membrane lipoprotein carrier protein</fullName>
    </recommendedName>
</protein>
<dbReference type="PANTHER" id="PTHR35869:SF1">
    <property type="entry name" value="OUTER-MEMBRANE LIPOPROTEIN CARRIER PROTEIN"/>
    <property type="match status" value="1"/>
</dbReference>
<comment type="similarity">
    <text evidence="2 10">Belongs to the LolA family.</text>
</comment>
<keyword evidence="8 10" id="KW-0653">Protein transport</keyword>
<gene>
    <name evidence="10 11" type="primary">lolA</name>
    <name evidence="11" type="ORF">V6X30_02055</name>
</gene>
<evidence type="ECO:0000256" key="9">
    <source>
        <dbReference type="ARBA" id="ARBA00023186"/>
    </source>
</evidence>
<keyword evidence="9 10" id="KW-0143">Chaperone</keyword>
<comment type="subunit">
    <text evidence="3 10">Monomer.</text>
</comment>